<keyword evidence="2" id="KW-0378">Hydrolase</keyword>
<protein>
    <recommendedName>
        <fullName evidence="5">Peptidase S1 domain-containing protein</fullName>
    </recommendedName>
</protein>
<dbReference type="Proteomes" id="UP000663845">
    <property type="component" value="Unassembled WGS sequence"/>
</dbReference>
<dbReference type="Pfam" id="PF00089">
    <property type="entry name" value="Trypsin"/>
    <property type="match status" value="2"/>
</dbReference>
<dbReference type="InterPro" id="IPR001254">
    <property type="entry name" value="Trypsin_dom"/>
</dbReference>
<feature type="chain" id="PRO_5032820832" description="Peptidase S1 domain-containing protein" evidence="4">
    <location>
        <begin position="21"/>
        <end position="378"/>
    </location>
</feature>
<evidence type="ECO:0000313" key="6">
    <source>
        <dbReference type="EMBL" id="CAF1194093.1"/>
    </source>
</evidence>
<dbReference type="InterPro" id="IPR018114">
    <property type="entry name" value="TRYPSIN_HIS"/>
</dbReference>
<dbReference type="PROSITE" id="PS00134">
    <property type="entry name" value="TRYPSIN_HIS"/>
    <property type="match status" value="1"/>
</dbReference>
<dbReference type="PANTHER" id="PTHR24252">
    <property type="entry name" value="ACROSIN-RELATED"/>
    <property type="match status" value="1"/>
</dbReference>
<evidence type="ECO:0000256" key="1">
    <source>
        <dbReference type="ARBA" id="ARBA00023157"/>
    </source>
</evidence>
<gene>
    <name evidence="6" type="ORF">JYZ213_LOCUS26515</name>
</gene>
<dbReference type="SUPFAM" id="SSF50494">
    <property type="entry name" value="Trypsin-like serine proteases"/>
    <property type="match status" value="2"/>
</dbReference>
<dbReference type="FunFam" id="2.40.10.10:FF:000068">
    <property type="entry name" value="transmembrane protease serine 2"/>
    <property type="match status" value="1"/>
</dbReference>
<name>A0A814VXN7_9BILA</name>
<reference evidence="6" key="1">
    <citation type="submission" date="2021-02" db="EMBL/GenBank/DDBJ databases">
        <authorList>
            <person name="Nowell W R."/>
        </authorList>
    </citation>
    <scope>NUCLEOTIDE SEQUENCE</scope>
</reference>
<evidence type="ECO:0000256" key="4">
    <source>
        <dbReference type="SAM" id="SignalP"/>
    </source>
</evidence>
<comment type="caution">
    <text evidence="6">The sequence shown here is derived from an EMBL/GenBank/DDBJ whole genome shotgun (WGS) entry which is preliminary data.</text>
</comment>
<feature type="compositionally biased region" description="Polar residues" evidence="3">
    <location>
        <begin position="324"/>
        <end position="342"/>
    </location>
</feature>
<evidence type="ECO:0000256" key="2">
    <source>
        <dbReference type="RuleBase" id="RU363034"/>
    </source>
</evidence>
<evidence type="ECO:0000256" key="3">
    <source>
        <dbReference type="SAM" id="MobiDB-lite"/>
    </source>
</evidence>
<keyword evidence="4" id="KW-0732">Signal</keyword>
<dbReference type="Gene3D" id="2.40.10.10">
    <property type="entry name" value="Trypsin-like serine proteases"/>
    <property type="match status" value="2"/>
</dbReference>
<sequence length="378" mass="41382">MDGLIFRLFCLFSIFQATHQTAYPCDPNASCGCSQFPVTANARIVNGEDAGYNTWSWAVSLEVGDYLCGGTITDESYIITAAHCLDHNLRPSDIKVHVGSLKVMEGTQRSVSQFYMHPSYNKAEHTNDIALIKLDRPLDLSNRDLAKICLPKIASTSEEYPVASTPLLTVGWGTLSSGGDISRTLQQVTVRAVGAETTYCQYVIKNPMLQLCAGIMPAGGKDTCQGDSGGPLMMFNSKQEWELVGVVSYDTCQGDSGGPLMMFNSKQEWELVGVVSYGKGCGLPRFPGVYTRVSSYLDWINQTIQHNSPTIISTPWPTTKPTTQMPSPVTTTEKTSTFPAKSTTVNTQTTTDIVENSSNSIKINICFFVITLLFLFNY</sequence>
<dbReference type="EMBL" id="CAJNOG010000354">
    <property type="protein sequence ID" value="CAF1194093.1"/>
    <property type="molecule type" value="Genomic_DNA"/>
</dbReference>
<feature type="domain" description="Peptidase S1" evidence="5">
    <location>
        <begin position="44"/>
        <end position="305"/>
    </location>
</feature>
<evidence type="ECO:0000313" key="7">
    <source>
        <dbReference type="Proteomes" id="UP000663845"/>
    </source>
</evidence>
<dbReference type="AlphaFoldDB" id="A0A814VXN7"/>
<proteinExistence type="predicted"/>
<accession>A0A814VXN7</accession>
<dbReference type="InterPro" id="IPR033116">
    <property type="entry name" value="TRYPSIN_SER"/>
</dbReference>
<keyword evidence="2" id="KW-0720">Serine protease</keyword>
<dbReference type="PROSITE" id="PS50240">
    <property type="entry name" value="TRYPSIN_DOM"/>
    <property type="match status" value="1"/>
</dbReference>
<feature type="signal peptide" evidence="4">
    <location>
        <begin position="1"/>
        <end position="20"/>
    </location>
</feature>
<feature type="region of interest" description="Disordered" evidence="3">
    <location>
        <begin position="311"/>
        <end position="342"/>
    </location>
</feature>
<dbReference type="GO" id="GO:0004252">
    <property type="term" value="F:serine-type endopeptidase activity"/>
    <property type="evidence" value="ECO:0007669"/>
    <property type="project" value="InterPro"/>
</dbReference>
<feature type="compositionally biased region" description="Low complexity" evidence="3">
    <location>
        <begin position="311"/>
        <end position="323"/>
    </location>
</feature>
<dbReference type="PANTHER" id="PTHR24252:SF7">
    <property type="entry name" value="HYALIN"/>
    <property type="match status" value="1"/>
</dbReference>
<organism evidence="6 7">
    <name type="scientific">Adineta steineri</name>
    <dbReference type="NCBI Taxonomy" id="433720"/>
    <lineage>
        <taxon>Eukaryota</taxon>
        <taxon>Metazoa</taxon>
        <taxon>Spiralia</taxon>
        <taxon>Gnathifera</taxon>
        <taxon>Rotifera</taxon>
        <taxon>Eurotatoria</taxon>
        <taxon>Bdelloidea</taxon>
        <taxon>Adinetida</taxon>
        <taxon>Adinetidae</taxon>
        <taxon>Adineta</taxon>
    </lineage>
</organism>
<keyword evidence="2" id="KW-0645">Protease</keyword>
<dbReference type="PROSITE" id="PS00135">
    <property type="entry name" value="TRYPSIN_SER"/>
    <property type="match status" value="2"/>
</dbReference>
<dbReference type="InterPro" id="IPR043504">
    <property type="entry name" value="Peptidase_S1_PA_chymotrypsin"/>
</dbReference>
<evidence type="ECO:0000259" key="5">
    <source>
        <dbReference type="PROSITE" id="PS50240"/>
    </source>
</evidence>
<dbReference type="GO" id="GO:0006508">
    <property type="term" value="P:proteolysis"/>
    <property type="evidence" value="ECO:0007669"/>
    <property type="project" value="UniProtKB-KW"/>
</dbReference>
<dbReference type="PRINTS" id="PR00722">
    <property type="entry name" value="CHYMOTRYPSIN"/>
</dbReference>
<keyword evidence="1" id="KW-1015">Disulfide bond</keyword>
<dbReference type="CDD" id="cd00190">
    <property type="entry name" value="Tryp_SPc"/>
    <property type="match status" value="1"/>
</dbReference>
<dbReference type="SMART" id="SM00020">
    <property type="entry name" value="Tryp_SPc"/>
    <property type="match status" value="1"/>
</dbReference>
<dbReference type="InterPro" id="IPR009003">
    <property type="entry name" value="Peptidase_S1_PA"/>
</dbReference>
<dbReference type="InterPro" id="IPR001314">
    <property type="entry name" value="Peptidase_S1A"/>
</dbReference>